<name>S8CYK4_9LAMI</name>
<dbReference type="InterPro" id="IPR019734">
    <property type="entry name" value="TPR_rpt"/>
</dbReference>
<evidence type="ECO:0000256" key="3">
    <source>
        <dbReference type="PROSITE-ProRule" id="PRU00339"/>
    </source>
</evidence>
<dbReference type="SMART" id="SM00028">
    <property type="entry name" value="TPR"/>
    <property type="match status" value="4"/>
</dbReference>
<feature type="non-terminal residue" evidence="4">
    <location>
        <position position="835"/>
    </location>
</feature>
<keyword evidence="5" id="KW-1185">Reference proteome</keyword>
<dbReference type="OrthoDB" id="1936594at2759"/>
<dbReference type="Gene3D" id="1.25.40.10">
    <property type="entry name" value="Tetratricopeptide repeat domain"/>
    <property type="match status" value="1"/>
</dbReference>
<evidence type="ECO:0000256" key="1">
    <source>
        <dbReference type="ARBA" id="ARBA00022737"/>
    </source>
</evidence>
<evidence type="ECO:0000256" key="2">
    <source>
        <dbReference type="ARBA" id="ARBA00022803"/>
    </source>
</evidence>
<evidence type="ECO:0000313" key="5">
    <source>
        <dbReference type="Proteomes" id="UP000015453"/>
    </source>
</evidence>
<keyword evidence="1" id="KW-0677">Repeat</keyword>
<dbReference type="InterPro" id="IPR044244">
    <property type="entry name" value="TTC27/Emw1"/>
</dbReference>
<dbReference type="PANTHER" id="PTHR16193">
    <property type="entry name" value="TETRATRICOPEPTIDE REPEAT PROTEIN 27"/>
    <property type="match status" value="1"/>
</dbReference>
<comment type="caution">
    <text evidence="4">The sequence shown here is derived from an EMBL/GenBank/DDBJ whole genome shotgun (WGS) entry which is preliminary data.</text>
</comment>
<dbReference type="InterPro" id="IPR011990">
    <property type="entry name" value="TPR-like_helical_dom_sf"/>
</dbReference>
<gene>
    <name evidence="4" type="ORF">M569_04637</name>
</gene>
<dbReference type="AlphaFoldDB" id="S8CYK4"/>
<feature type="non-terminal residue" evidence="4">
    <location>
        <position position="1"/>
    </location>
</feature>
<organism evidence="4 5">
    <name type="scientific">Genlisea aurea</name>
    <dbReference type="NCBI Taxonomy" id="192259"/>
    <lineage>
        <taxon>Eukaryota</taxon>
        <taxon>Viridiplantae</taxon>
        <taxon>Streptophyta</taxon>
        <taxon>Embryophyta</taxon>
        <taxon>Tracheophyta</taxon>
        <taxon>Spermatophyta</taxon>
        <taxon>Magnoliopsida</taxon>
        <taxon>eudicotyledons</taxon>
        <taxon>Gunneridae</taxon>
        <taxon>Pentapetalae</taxon>
        <taxon>asterids</taxon>
        <taxon>lamiids</taxon>
        <taxon>Lamiales</taxon>
        <taxon>Lentibulariaceae</taxon>
        <taxon>Genlisea</taxon>
    </lineage>
</organism>
<reference evidence="4 5" key="1">
    <citation type="journal article" date="2013" name="BMC Genomics">
        <title>The miniature genome of a carnivorous plant Genlisea aurea contains a low number of genes and short non-coding sequences.</title>
        <authorList>
            <person name="Leushkin E.V."/>
            <person name="Sutormin R.A."/>
            <person name="Nabieva E.R."/>
            <person name="Penin A.A."/>
            <person name="Kondrashov A.S."/>
            <person name="Logacheva M.D."/>
        </authorList>
    </citation>
    <scope>NUCLEOTIDE SEQUENCE [LARGE SCALE GENOMIC DNA]</scope>
</reference>
<feature type="repeat" description="TPR" evidence="3">
    <location>
        <begin position="591"/>
        <end position="624"/>
    </location>
</feature>
<dbReference type="PROSITE" id="PS50005">
    <property type="entry name" value="TPR"/>
    <property type="match status" value="1"/>
</dbReference>
<accession>S8CYK4</accession>
<dbReference type="Proteomes" id="UP000015453">
    <property type="component" value="Unassembled WGS sequence"/>
</dbReference>
<protein>
    <submittedName>
        <fullName evidence="4">Uncharacterized protein</fullName>
    </submittedName>
</protein>
<evidence type="ECO:0000313" key="4">
    <source>
        <dbReference type="EMBL" id="EPS70116.1"/>
    </source>
</evidence>
<sequence length="835" mass="93565">LRALELRLLRCTLPSAEKPVAAGSVLYPELYSLLNDVVERVESGDYIAVLSSSPASTVLFSDVRVGSSDSARIFYTETLPECVTAFLNIDGDRDAVGVSYRALIVMALGIAALMAFTQCNIIGPVDNLSLVPLGELLIHDGEAGCSSSIKWEEWAHAELAAIGSDFSAKFRYLQYLIFAKSMLMRTKDVLHEGDFSSADGVRSISWWLARAFFLHQKLLDEHSSSLFDLLKVFMVECQGLKNYWQGSEDSSTILSMLYVEMGIIDLYYGRLDTFKEHLESAVKESNYDFFVSGALGFRTKHQVQPKAQLRLVAGSKVVDRNAPSKWVPVDDQIPVKTSETYEASDILILPQFVAEEGDSRNVSASKLEVVHQALLLAQCLALEKFARSDELQKWEMAPYIEAIDSQSSSPFMIRCSSDLLRIRWESSRSRTKQRALLLMENLVERLQKQPPGVAERLHYSFGVRMPPIPSLRKEYGDLLVSCGLIGEAMKIYEDLERWDDLIHCYKLLDKKPAAVELINRCLSQRPSDSTLWCSLGDVTCTDSCYEKALEVSGNRSSRALRSLARSAYNRGEYEKSTSLWESAMALNSLYPDGWFALGAAALKSRDVDRAIHGFSRAVEVDPENGEAWNNIACLHMMKKRAPQAVIAFEQAVKLKRNSWEMWENYSHVAADSGRFDLAMEAVENVLSITKSKRVDSGLLGKIMGEIESRDRTDDETERLLCRLGNILKRVVQSSSGNGEIWGVYGRWHKAKGDLVMCSEALQKQVRSYQGSDLWTDRNRFSKFAVASVELCKVYGEVGGREVFAAEMHLKSSIKQAVNFVDSEEYGRLVACLEDV</sequence>
<proteinExistence type="predicted"/>
<dbReference type="PANTHER" id="PTHR16193:SF0">
    <property type="entry name" value="TETRATRICOPEPTIDE REPEAT PROTEIN 27"/>
    <property type="match status" value="1"/>
</dbReference>
<dbReference type="EMBL" id="AUSU01001818">
    <property type="protein sequence ID" value="EPS70116.1"/>
    <property type="molecule type" value="Genomic_DNA"/>
</dbReference>
<dbReference type="SUPFAM" id="SSF48452">
    <property type="entry name" value="TPR-like"/>
    <property type="match status" value="2"/>
</dbReference>
<keyword evidence="2 3" id="KW-0802">TPR repeat</keyword>
<dbReference type="Pfam" id="PF13432">
    <property type="entry name" value="TPR_16"/>
    <property type="match status" value="1"/>
</dbReference>